<protein>
    <recommendedName>
        <fullName evidence="4">YEATS domain-containing protein</fullName>
    </recommendedName>
</protein>
<organism evidence="5 6">
    <name type="scientific">Drosophila navojoa</name>
    <name type="common">Fruit fly</name>
    <dbReference type="NCBI Taxonomy" id="7232"/>
    <lineage>
        <taxon>Eukaryota</taxon>
        <taxon>Metazoa</taxon>
        <taxon>Ecdysozoa</taxon>
        <taxon>Arthropoda</taxon>
        <taxon>Hexapoda</taxon>
        <taxon>Insecta</taxon>
        <taxon>Pterygota</taxon>
        <taxon>Neoptera</taxon>
        <taxon>Endopterygota</taxon>
        <taxon>Diptera</taxon>
        <taxon>Brachycera</taxon>
        <taxon>Muscomorpha</taxon>
        <taxon>Ephydroidea</taxon>
        <taxon>Drosophilidae</taxon>
        <taxon>Drosophila</taxon>
    </lineage>
</organism>
<dbReference type="STRING" id="7232.A0A484BAV1"/>
<feature type="domain" description="YEATS" evidence="4">
    <location>
        <begin position="265"/>
        <end position="411"/>
    </location>
</feature>
<dbReference type="InterPro" id="IPR055129">
    <property type="entry name" value="YEATS_dom"/>
</dbReference>
<evidence type="ECO:0000256" key="2">
    <source>
        <dbReference type="PROSITE-ProRule" id="PRU00376"/>
    </source>
</evidence>
<dbReference type="GO" id="GO:0005634">
    <property type="term" value="C:nucleus"/>
    <property type="evidence" value="ECO:0007669"/>
    <property type="project" value="UniProtKB-SubCell"/>
</dbReference>
<dbReference type="Gene3D" id="2.60.40.1970">
    <property type="entry name" value="YEATS domain"/>
    <property type="match status" value="1"/>
</dbReference>
<feature type="region of interest" description="Disordered" evidence="3">
    <location>
        <begin position="1"/>
        <end position="45"/>
    </location>
</feature>
<dbReference type="PANTHER" id="PTHR23195">
    <property type="entry name" value="YEATS DOMAIN"/>
    <property type="match status" value="1"/>
</dbReference>
<evidence type="ECO:0000313" key="6">
    <source>
        <dbReference type="Proteomes" id="UP000295192"/>
    </source>
</evidence>
<dbReference type="InterPro" id="IPR005033">
    <property type="entry name" value="YEATS"/>
</dbReference>
<evidence type="ECO:0000313" key="5">
    <source>
        <dbReference type="EMBL" id="TDG45819.1"/>
    </source>
</evidence>
<comment type="subcellular location">
    <subcellularLocation>
        <location evidence="2">Nucleus</location>
    </subcellularLocation>
</comment>
<dbReference type="Proteomes" id="UP000295192">
    <property type="component" value="Unassembled WGS sequence"/>
</dbReference>
<dbReference type="AlphaFoldDB" id="A0A484BAV1"/>
<dbReference type="EMBL" id="LSRL02000070">
    <property type="protein sequence ID" value="TDG45819.1"/>
    <property type="molecule type" value="Genomic_DNA"/>
</dbReference>
<keyword evidence="1 2" id="KW-0539">Nucleus</keyword>
<feature type="region of interest" description="Disordered" evidence="3">
    <location>
        <begin position="407"/>
        <end position="439"/>
    </location>
</feature>
<feature type="compositionally biased region" description="Polar residues" evidence="3">
    <location>
        <begin position="243"/>
        <end position="257"/>
    </location>
</feature>
<dbReference type="PROSITE" id="PS51037">
    <property type="entry name" value="YEATS"/>
    <property type="match status" value="1"/>
</dbReference>
<keyword evidence="6" id="KW-1185">Reference proteome</keyword>
<feature type="compositionally biased region" description="Polar residues" evidence="3">
    <location>
        <begin position="424"/>
        <end position="439"/>
    </location>
</feature>
<feature type="compositionally biased region" description="Basic and acidic residues" evidence="3">
    <location>
        <begin position="224"/>
        <end position="242"/>
    </location>
</feature>
<evidence type="ECO:0000256" key="3">
    <source>
        <dbReference type="SAM" id="MobiDB-lite"/>
    </source>
</evidence>
<dbReference type="InterPro" id="IPR038704">
    <property type="entry name" value="YEAST_sf"/>
</dbReference>
<sequence>MENSTASPTESTTAPKKRRHSEYHDPDYRFGYESPPTANAGEEKKRIKIEQEYQQNNDNQSQGNETINTPRITFTVDSVAKLKRFEEIVRAEFQKELSTKEQQLNEIDARLCQARQLLDKLRYHVVSEYYKKQQVPLTAADVAKVRSSDSLFGDRPERNGAQLPLHPAIKKIVGKRPVPLQLNLPERTAATLAKETIRLRNPANCRAERRRQRKIREQGIVTDHTQEQQREANAASHEERPCTSKQAYQNQTELGSPSVSALNASRLNNKNKFHFVVGNTSKYLGGADLDTRNGQSLVYKWLVYVHGKDLPLPLESYIKKVRFQLHHSYRPNDIVDVHAPPFHLTRRGWGEFPMRIQLYFQDHLQQKPVQLIHNIVLDKTMCGLHTMGSETTVEVWLRADVPATVPITPPPKPIKKEPATTPASTNALLSPDNNSKPRTISITQNKEELDDNLFAGINKIELSDDIEHIEPTVLVSEDLKLSSPKKKQVPAAATPNKSPLSRNPIEAASAVSFSLPATRPAIIGNSKKPTAMLAQLRKGNTKNVVFQKEGKLYIIDPLQTKIKQAAKQQSLLKPQLSLLKQPSQQLSKRWHFLQCIQNDHGYANMSSNEVPPAPAVLSQRLTLEQLFGSIPFQSMRSAVEFLLRRLPLANELGKSIFNGNGDEFPFSTQTLAAFQAQPALRQRFFEFVRGRTLLRYMRQHPQLQDLHTSGKESFWSTREIVAFARLHGYTPPLKMLCVTRQKPASTALPLSERVQQQLQEDPQAQLLEYCTLTSKSNLDNWLTKRIERLQGRDQRLEDEEPVDVINMLPSSSVIRQPANAFDTTQNQHLLYLPPPEELDAATQLVRDMCKDVGIILHPEQSVPGVSQSLSLTLLAHVLRMFIERLVRRSAATKLLQQQQPNAIESLPPPAANLEMTLLPHDIGRLIAKSSEFDFLCNSYLGIDHKDSQSDS</sequence>
<name>A0A484BAV1_DRONA</name>
<reference evidence="5 6" key="1">
    <citation type="journal article" date="2019" name="J. Hered.">
        <title>An Improved Genome Assembly for Drosophila navojoa, the Basal Species in the mojavensis Cluster.</title>
        <authorList>
            <person name="Vanderlinde T."/>
            <person name="Dupim E.G."/>
            <person name="Nazario-Yepiz N.O."/>
            <person name="Carvalho A.B."/>
        </authorList>
    </citation>
    <scope>NUCLEOTIDE SEQUENCE [LARGE SCALE GENOMIC DNA]</scope>
    <source>
        <strain evidence="5">Navoj_Jal97</strain>
        <tissue evidence="5">Whole organism</tissue>
    </source>
</reference>
<accession>A0A484BAV1</accession>
<dbReference type="CDD" id="cd16907">
    <property type="entry name" value="YEATS_YEATS2_like"/>
    <property type="match status" value="1"/>
</dbReference>
<feature type="region of interest" description="Disordered" evidence="3">
    <location>
        <begin position="221"/>
        <end position="257"/>
    </location>
</feature>
<proteinExistence type="predicted"/>
<dbReference type="OMA" id="MCKDINI"/>
<gene>
    <name evidence="5" type="ORF">AWZ03_007774</name>
</gene>
<comment type="caution">
    <text evidence="5">The sequence shown here is derived from an EMBL/GenBank/DDBJ whole genome shotgun (WGS) entry which is preliminary data.</text>
</comment>
<dbReference type="Pfam" id="PF22951">
    <property type="entry name" value="3HBD"/>
    <property type="match status" value="1"/>
</dbReference>
<feature type="compositionally biased region" description="Low complexity" evidence="3">
    <location>
        <begin position="1"/>
        <end position="14"/>
    </location>
</feature>
<evidence type="ECO:0000256" key="1">
    <source>
        <dbReference type="ARBA" id="ARBA00023242"/>
    </source>
</evidence>
<dbReference type="GO" id="GO:0006355">
    <property type="term" value="P:regulation of DNA-templated transcription"/>
    <property type="evidence" value="ECO:0007669"/>
    <property type="project" value="InterPro"/>
</dbReference>
<evidence type="ECO:0000259" key="4">
    <source>
        <dbReference type="PROSITE" id="PS51037"/>
    </source>
</evidence>
<dbReference type="InterPro" id="IPR055127">
    <property type="entry name" value="YEATS2_3HBD"/>
</dbReference>
<dbReference type="OrthoDB" id="1741717at2759"/>
<dbReference type="Pfam" id="PF03366">
    <property type="entry name" value="YEATS"/>
    <property type="match status" value="1"/>
</dbReference>